<evidence type="ECO:0000256" key="4">
    <source>
        <dbReference type="ARBA" id="ARBA00022679"/>
    </source>
</evidence>
<keyword evidence="4 8" id="KW-0808">Transferase</keyword>
<evidence type="ECO:0000256" key="5">
    <source>
        <dbReference type="ARBA" id="ARBA00022692"/>
    </source>
</evidence>
<dbReference type="RefSeq" id="XP_017321843.1">
    <property type="nucleotide sequence ID" value="XM_017466354.3"/>
</dbReference>
<comment type="subcellular location">
    <subcellularLocation>
        <location evidence="1">Membrane</location>
        <topology evidence="1">Single-pass membrane protein</topology>
    </subcellularLocation>
</comment>
<evidence type="ECO:0000256" key="1">
    <source>
        <dbReference type="ARBA" id="ARBA00004167"/>
    </source>
</evidence>
<organism evidence="9 10">
    <name type="scientific">Ictalurus punctatus</name>
    <name type="common">Channel catfish</name>
    <name type="synonym">Silurus punctatus</name>
    <dbReference type="NCBI Taxonomy" id="7998"/>
    <lineage>
        <taxon>Eukaryota</taxon>
        <taxon>Metazoa</taxon>
        <taxon>Chordata</taxon>
        <taxon>Craniata</taxon>
        <taxon>Vertebrata</taxon>
        <taxon>Euteleostomi</taxon>
        <taxon>Actinopterygii</taxon>
        <taxon>Neopterygii</taxon>
        <taxon>Teleostei</taxon>
        <taxon>Ostariophysi</taxon>
        <taxon>Siluriformes</taxon>
        <taxon>Ictaluridae</taxon>
        <taxon>Ictalurus</taxon>
    </lineage>
</organism>
<dbReference type="GO" id="GO:0016020">
    <property type="term" value="C:membrane"/>
    <property type="evidence" value="ECO:0007669"/>
    <property type="project" value="UniProtKB-SubCell"/>
</dbReference>
<dbReference type="AlphaFoldDB" id="A0A2D0QTT7"/>
<evidence type="ECO:0000256" key="7">
    <source>
        <dbReference type="ARBA" id="ARBA00023136"/>
    </source>
</evidence>
<dbReference type="InterPro" id="IPR008166">
    <property type="entry name" value="Glyco_transf_92"/>
</dbReference>
<evidence type="ECO:0000256" key="2">
    <source>
        <dbReference type="ARBA" id="ARBA00007647"/>
    </source>
</evidence>
<dbReference type="PANTHER" id="PTHR21461:SF52">
    <property type="entry name" value="GLYCOSYLTRANSFERASE FAMILY 92 PROTEIN"/>
    <property type="match status" value="1"/>
</dbReference>
<keyword evidence="5 8" id="KW-0812">Transmembrane</keyword>
<protein>
    <recommendedName>
        <fullName evidence="8">Glycosyltransferase family 92 protein</fullName>
        <ecNumber evidence="8">2.4.1.-</ecNumber>
    </recommendedName>
</protein>
<keyword evidence="9" id="KW-1185">Reference proteome</keyword>
<keyword evidence="7 8" id="KW-0472">Membrane</keyword>
<keyword evidence="3 8" id="KW-0328">Glycosyltransferase</keyword>
<evidence type="ECO:0000313" key="10">
    <source>
        <dbReference type="RefSeq" id="XP_017321843.1"/>
    </source>
</evidence>
<dbReference type="GO" id="GO:0016757">
    <property type="term" value="F:glycosyltransferase activity"/>
    <property type="evidence" value="ECO:0007669"/>
    <property type="project" value="UniProtKB-UniRule"/>
</dbReference>
<sequence length="485" mass="56027">MDAHIPSSDWTHLCIAPIHRLEQEKTGTHADALSRSEPVSSKQFAFLRTLFIPLIIFVFLYFIQWLTRENGNNYKPIVLYPLPKKKPSPSMPCGVPVQNDPIIKVNNLKTYLVGSYVEHRQEVKMIKTIAIVLRSETTKYNCLLCCSGQTTSVPAMYNIHSDHFGFEYGTADITCQLPENCETPTHVAITSRSSNKDGSSQDIHTFQPVRNQQKQEVFPYEFTVCISVMYDYDNVLELVQAMEMFKILGVQKVAIYKTSCLPKTQKVLDYYIKQNFVELIPWKVNSYIKVSRGWQKSVSSGELHYYGQIAALNDCVYRYMYQTRYVALQDLDEIILPMNLKNWTELLPELERKYNQIGGFEFENNYFPLSITDSSPKYSPDSWKKVTGVNILQHIIRISNDPTKFNNFKVIVNPRLVFQTTVHGLLQTVRNSVRVDPHIARMYHMRSIPREIWVTRSQIQDTHLRDYADSLIPAVSEVLRQALGI</sequence>
<dbReference type="EC" id="2.4.1.-" evidence="8"/>
<dbReference type="OMA" id="RCHLLCQ"/>
<dbReference type="GeneID" id="108264630"/>
<name>A0A2D0QTT7_ICTPU</name>
<dbReference type="KEGG" id="ipu:108264630"/>
<gene>
    <name evidence="10" type="primary">LOC108264630</name>
</gene>
<reference evidence="10" key="2">
    <citation type="submission" date="2025-08" db="UniProtKB">
        <authorList>
            <consortium name="RefSeq"/>
        </authorList>
    </citation>
    <scope>IDENTIFICATION</scope>
    <source>
        <tissue evidence="10">Blood</tissue>
    </source>
</reference>
<feature type="transmembrane region" description="Helical" evidence="8">
    <location>
        <begin position="45"/>
        <end position="66"/>
    </location>
</feature>
<evidence type="ECO:0000313" key="9">
    <source>
        <dbReference type="Proteomes" id="UP000221080"/>
    </source>
</evidence>
<accession>A0A2D0QTT7</accession>
<reference evidence="9" key="1">
    <citation type="journal article" date="2016" name="Nat. Commun.">
        <title>The channel catfish genome sequence provides insights into the evolution of scale formation in teleosts.</title>
        <authorList>
            <person name="Liu Z."/>
            <person name="Liu S."/>
            <person name="Yao J."/>
            <person name="Bao L."/>
            <person name="Zhang J."/>
            <person name="Li Y."/>
            <person name="Jiang C."/>
            <person name="Sun L."/>
            <person name="Wang R."/>
            <person name="Zhang Y."/>
            <person name="Zhou T."/>
            <person name="Zeng Q."/>
            <person name="Fu Q."/>
            <person name="Gao S."/>
            <person name="Li N."/>
            <person name="Koren S."/>
            <person name="Jiang Y."/>
            <person name="Zimin A."/>
            <person name="Xu P."/>
            <person name="Phillippy A.M."/>
            <person name="Geng X."/>
            <person name="Song L."/>
            <person name="Sun F."/>
            <person name="Li C."/>
            <person name="Wang X."/>
            <person name="Chen A."/>
            <person name="Jin Y."/>
            <person name="Yuan Z."/>
            <person name="Yang Y."/>
            <person name="Tan S."/>
            <person name="Peatman E."/>
            <person name="Lu J."/>
            <person name="Qin Z."/>
            <person name="Dunham R."/>
            <person name="Li Z."/>
            <person name="Sonstegard T."/>
            <person name="Feng J."/>
            <person name="Danzmann R.G."/>
            <person name="Schroeder S."/>
            <person name="Scheffler B."/>
            <person name="Duke M.V."/>
            <person name="Ballard L."/>
            <person name="Kucuktas H."/>
            <person name="Kaltenboeck L."/>
            <person name="Liu H."/>
            <person name="Armbruster J."/>
            <person name="Xie Y."/>
            <person name="Kirby M.L."/>
            <person name="Tian Y."/>
            <person name="Flanagan M.E."/>
            <person name="Mu W."/>
            <person name="Waldbieser G.C."/>
        </authorList>
    </citation>
    <scope>NUCLEOTIDE SEQUENCE [LARGE SCALE GENOMIC DNA]</scope>
    <source>
        <strain evidence="9">SDA103</strain>
    </source>
</reference>
<dbReference type="GO" id="GO:0005737">
    <property type="term" value="C:cytoplasm"/>
    <property type="evidence" value="ECO:0007669"/>
    <property type="project" value="TreeGrafter"/>
</dbReference>
<evidence type="ECO:0000256" key="3">
    <source>
        <dbReference type="ARBA" id="ARBA00022676"/>
    </source>
</evidence>
<keyword evidence="6 8" id="KW-1133">Transmembrane helix</keyword>
<dbReference type="Pfam" id="PF01697">
    <property type="entry name" value="Glyco_transf_92"/>
    <property type="match status" value="1"/>
</dbReference>
<dbReference type="PANTHER" id="PTHR21461">
    <property type="entry name" value="GLYCOSYLTRANSFERASE FAMILY 92 PROTEIN"/>
    <property type="match status" value="1"/>
</dbReference>
<dbReference type="Proteomes" id="UP000221080">
    <property type="component" value="Chromosome 4"/>
</dbReference>
<proteinExistence type="inferred from homology"/>
<evidence type="ECO:0000256" key="8">
    <source>
        <dbReference type="RuleBase" id="RU366017"/>
    </source>
</evidence>
<evidence type="ECO:0000256" key="6">
    <source>
        <dbReference type="ARBA" id="ARBA00022989"/>
    </source>
</evidence>
<comment type="similarity">
    <text evidence="2 8">Belongs to the glycosyltransferase 92 family.</text>
</comment>
<dbReference type="OrthoDB" id="2526284at2759"/>